<dbReference type="InterPro" id="IPR011333">
    <property type="entry name" value="SKP1/BTB/POZ_sf"/>
</dbReference>
<feature type="region of interest" description="Disordered" evidence="3">
    <location>
        <begin position="634"/>
        <end position="656"/>
    </location>
</feature>
<feature type="region of interest" description="Disordered" evidence="3">
    <location>
        <begin position="580"/>
        <end position="618"/>
    </location>
</feature>
<dbReference type="Gene3D" id="2.120.10.80">
    <property type="entry name" value="Kelch-type beta propeller"/>
    <property type="match status" value="1"/>
</dbReference>
<evidence type="ECO:0008006" key="6">
    <source>
        <dbReference type="Google" id="ProtNLM"/>
    </source>
</evidence>
<dbReference type="GO" id="GO:0005739">
    <property type="term" value="C:mitochondrion"/>
    <property type="evidence" value="ECO:0007669"/>
    <property type="project" value="TreeGrafter"/>
</dbReference>
<dbReference type="GeneID" id="59345222"/>
<organism evidence="4 5">
    <name type="scientific">Mycena indigotica</name>
    <dbReference type="NCBI Taxonomy" id="2126181"/>
    <lineage>
        <taxon>Eukaryota</taxon>
        <taxon>Fungi</taxon>
        <taxon>Dikarya</taxon>
        <taxon>Basidiomycota</taxon>
        <taxon>Agaricomycotina</taxon>
        <taxon>Agaricomycetes</taxon>
        <taxon>Agaricomycetidae</taxon>
        <taxon>Agaricales</taxon>
        <taxon>Marasmiineae</taxon>
        <taxon>Mycenaceae</taxon>
        <taxon>Mycena</taxon>
    </lineage>
</organism>
<feature type="compositionally biased region" description="Polar residues" evidence="3">
    <location>
        <begin position="549"/>
        <end position="565"/>
    </location>
</feature>
<keyword evidence="1" id="KW-0880">Kelch repeat</keyword>
<feature type="region of interest" description="Disordered" evidence="3">
    <location>
        <begin position="542"/>
        <end position="565"/>
    </location>
</feature>
<protein>
    <recommendedName>
        <fullName evidence="6">Galactose oxidase</fullName>
    </recommendedName>
</protein>
<evidence type="ECO:0000256" key="2">
    <source>
        <dbReference type="ARBA" id="ARBA00022737"/>
    </source>
</evidence>
<evidence type="ECO:0000256" key="3">
    <source>
        <dbReference type="SAM" id="MobiDB-lite"/>
    </source>
</evidence>
<dbReference type="OrthoDB" id="10001928at2759"/>
<feature type="region of interest" description="Disordered" evidence="3">
    <location>
        <begin position="671"/>
        <end position="776"/>
    </location>
</feature>
<name>A0A8H6STI0_9AGAR</name>
<accession>A0A8H6STI0</accession>
<dbReference type="Proteomes" id="UP000636479">
    <property type="component" value="Unassembled WGS sequence"/>
</dbReference>
<comment type="caution">
    <text evidence="4">The sequence shown here is derived from an EMBL/GenBank/DDBJ whole genome shotgun (WGS) entry which is preliminary data.</text>
</comment>
<reference evidence="4" key="1">
    <citation type="submission" date="2020-05" db="EMBL/GenBank/DDBJ databases">
        <title>Mycena genomes resolve the evolution of fungal bioluminescence.</title>
        <authorList>
            <person name="Tsai I.J."/>
        </authorList>
    </citation>
    <scope>NUCLEOTIDE SEQUENCE</scope>
    <source>
        <strain evidence="4">171206Taipei</strain>
    </source>
</reference>
<dbReference type="InterPro" id="IPR015915">
    <property type="entry name" value="Kelch-typ_b-propeller"/>
</dbReference>
<feature type="compositionally biased region" description="Low complexity" evidence="3">
    <location>
        <begin position="702"/>
        <end position="712"/>
    </location>
</feature>
<dbReference type="EMBL" id="JACAZF010000005">
    <property type="protein sequence ID" value="KAF7303655.1"/>
    <property type="molecule type" value="Genomic_DNA"/>
</dbReference>
<dbReference type="GO" id="GO:0005829">
    <property type="term" value="C:cytosol"/>
    <property type="evidence" value="ECO:0007669"/>
    <property type="project" value="TreeGrafter"/>
</dbReference>
<dbReference type="GO" id="GO:0045454">
    <property type="term" value="P:cell redox homeostasis"/>
    <property type="evidence" value="ECO:0007669"/>
    <property type="project" value="TreeGrafter"/>
</dbReference>
<dbReference type="AlphaFoldDB" id="A0A8H6STI0"/>
<proteinExistence type="predicted"/>
<dbReference type="SUPFAM" id="SSF117281">
    <property type="entry name" value="Kelch motif"/>
    <property type="match status" value="1"/>
</dbReference>
<dbReference type="RefSeq" id="XP_037220627.1">
    <property type="nucleotide sequence ID" value="XM_037362706.1"/>
</dbReference>
<gene>
    <name evidence="4" type="ORF">MIND_00594900</name>
</gene>
<evidence type="ECO:0000313" key="4">
    <source>
        <dbReference type="EMBL" id="KAF7303655.1"/>
    </source>
</evidence>
<dbReference type="Pfam" id="PF24681">
    <property type="entry name" value="Kelch_KLHDC2_KLHL20_DRC7"/>
    <property type="match status" value="1"/>
</dbReference>
<evidence type="ECO:0000256" key="1">
    <source>
        <dbReference type="ARBA" id="ARBA00022441"/>
    </source>
</evidence>
<feature type="compositionally biased region" description="Polar residues" evidence="3">
    <location>
        <begin position="720"/>
        <end position="749"/>
    </location>
</feature>
<keyword evidence="5" id="KW-1185">Reference proteome</keyword>
<keyword evidence="2" id="KW-0677">Repeat</keyword>
<dbReference type="PANTHER" id="PTHR43503:SF2">
    <property type="entry name" value="NEGATIVE REGULATOR OF SPORULATION MDS3-RELATED"/>
    <property type="match status" value="1"/>
</dbReference>
<evidence type="ECO:0000313" key="5">
    <source>
        <dbReference type="Proteomes" id="UP000636479"/>
    </source>
</evidence>
<dbReference type="PANTHER" id="PTHR43503">
    <property type="entry name" value="MCG48959-RELATED"/>
    <property type="match status" value="1"/>
</dbReference>
<dbReference type="Gene3D" id="3.30.710.10">
    <property type="entry name" value="Potassium Channel Kv1.1, Chain A"/>
    <property type="match status" value="1"/>
</dbReference>
<sequence length="776" mass="84298">MAASAAGMVVQLRDVVGHKPPPLVGASTTMLGSKIFLFGGYIPFSGRVMSDLYILDVELCKWEKLLPPLNPTEPKGRCFHTADIWNNHLVVFGGLTAFNASTHLQSERLQDLGDVRLFDLASHCWLPVTSNKSAATIPPPARHNHISCITGNHLVIFGGVDAWGEPLSDATMLFSMSIMRFAQLQDGEHSLQHCLQTWKIVSLLIPCHILRPFPRILPSKFPFSILLGLPVSIHSRSPPMAKSYCPPPRSLPSSRQPTAVYRPCGTILGTKLVVAGNSAPCPGFSPVFTVWTQDLSSNSWTRIDTGDIMKGGLWGNGLLWNPRNKLIVLGIKQAPSSHNSDAARRSLFAAHWDTMVFIDLEALGIYQAPARPLDLAHQQRALAILAEGQHVDFAFGCEDGREIGCAKMLVAGRWPWLNEKLELVRVQSTAELKSGSHITVAVSSSKCTVGASFPVVQALVQYLYSLSLSTSLQRAPAVLSHLLLIATEFRMSYLQALVKHAMHLALSEATAAGVYEVAALCGCRGLQIRAFSIHSRRWLKTGRARSHSEGAQTQRPRKQIVSSQSESSMDDLASRFLHNAAIPDGEPKLTGSNPGTKVRRLPSPRINTTTTVPPLPTPLSPLLSTKFVTEPIAKGLKTEHSPLRPNTPPIERVGRPAIIRQTTAPAMVGAGLQSRSQSAGPGSRIPRAPSRQSTKRETTQVPAPRSASSTPTPRLPKAPNGNTKRLTSTSPPLKSTETPKLQSSRSAQNLGKGKEVAGPRLPTYRRRNTVSQSKIH</sequence>